<evidence type="ECO:0000256" key="2">
    <source>
        <dbReference type="SAM" id="MobiDB-lite"/>
    </source>
</evidence>
<feature type="coiled-coil region" evidence="1">
    <location>
        <begin position="530"/>
        <end position="597"/>
    </location>
</feature>
<sequence length="1099" mass="120716">MSKTQRERAVVDLVINGQQSKATLKEIGTAAVNARKELNRMVEADNPEAYARKLREVQKLTQAQRDHAARINDVSTGWSRFMKNMGTMVPSVAAGTLIAGGVQTIIGLLPQAIDKSIQFKDELADIAKAADMTDAEVDDLNKRLASIDTRTPTRELRAIAEIGGQFGVPKEKLAEFTEGMNQLNVAIGKDFGGVENLSKDMTAVRNIFTNIKTDAIDQDLLRIGNAFNVLEAAGAATSPVMADFSSRMGGTLIPLGLSEAQILGYSATLQELNVTAERGSTAVVDIFQKMLTETSTFAKVAGMDLKDYKKLISTDMNAAFLAYLQGLKKVQGNQIEFAGVLEASKLTGSGVMEVLSKLSVNSEMLAEKTDMAGKALQNTDSITAEYSKKNFELAVNMKKITEWFDSFMTSPAVMGFAEWITGATVKMIGLGDAVGDINKKYDDQKKRVESLGKPFETLLQRHDQLLMKTSRTKEEQNELNGIVGKIAETVPQAITQFDNYGRAMAANTQKARDAVRVQQELLQYYNKSAIEETKNSRNQEMLRRAQLQRELNSSTVMVGPAGPGGIPTTRKLTADEIRAKQAELNNLSTEINRKTDLLKGLGYNDPTPSTPSRGSMTSAPEVKTPDEKPGDKPGTGNKPGTGTISGVGKPDKKGETAAEKLKREAQELERLMSEARQRSLKNADDDYEAALLQFGDRYSKMIQLAGQNQAKLNEIGSLMDDELKTITEKYDQKERERQTRILKEQLDDAETVLESEKRIRQTLVADQITAGAIQQEQARVLELEAEEQYLMAKLMLQKGYYDSLADLAGDDAEESARINRERNAAIGETEAQLSGILSEQYAARTAQRRAEQDQHFELMQERARWVQEEMQFRRQMLNDLSGLLMNSWGETLAGYKKFWRDTTIIQKAAFLAQRAFALAEVAINLSRQISAVNVAASLANAIAPGSGAIVRLKGYITASAVAAVQTAKILATSPSIPSFEAGGYTAGDKIYESGGRRFRAGERGTEFIMSNPMLRNPVMADLARILNTLQITGAYKQLGYAGQNASAPSVHVDQAQVVAELQALAKRVDSLADRPVNWNYLAFEKVKDRVDYINDVTTI</sequence>
<dbReference type="Pfam" id="PF10145">
    <property type="entry name" value="PhageMin_Tail"/>
    <property type="match status" value="1"/>
</dbReference>
<protein>
    <submittedName>
        <fullName evidence="5">Phage tail tape measure protein</fullName>
    </submittedName>
</protein>
<gene>
    <name evidence="5" type="ORF">F5984_20445</name>
</gene>
<feature type="compositionally biased region" description="Polar residues" evidence="2">
    <location>
        <begin position="606"/>
        <end position="618"/>
    </location>
</feature>
<proteinExistence type="predicted"/>
<feature type="domain" description="Phage tail tape measure protein" evidence="4">
    <location>
        <begin position="148"/>
        <end position="334"/>
    </location>
</feature>
<feature type="transmembrane region" description="Helical" evidence="3">
    <location>
        <begin position="88"/>
        <end position="109"/>
    </location>
</feature>
<organism evidence="5 6">
    <name type="scientific">Rudanella paleaurantiibacter</name>
    <dbReference type="NCBI Taxonomy" id="2614655"/>
    <lineage>
        <taxon>Bacteria</taxon>
        <taxon>Pseudomonadati</taxon>
        <taxon>Bacteroidota</taxon>
        <taxon>Cytophagia</taxon>
        <taxon>Cytophagales</taxon>
        <taxon>Cytophagaceae</taxon>
        <taxon>Rudanella</taxon>
    </lineage>
</organism>
<feature type="region of interest" description="Disordered" evidence="2">
    <location>
        <begin position="598"/>
        <end position="659"/>
    </location>
</feature>
<evidence type="ECO:0000313" key="5">
    <source>
        <dbReference type="EMBL" id="KAB7728118.1"/>
    </source>
</evidence>
<evidence type="ECO:0000313" key="6">
    <source>
        <dbReference type="Proteomes" id="UP000488299"/>
    </source>
</evidence>
<name>A0A7J5TVD2_9BACT</name>
<dbReference type="InterPro" id="IPR010090">
    <property type="entry name" value="Phage_tape_meas"/>
</dbReference>
<dbReference type="EMBL" id="WELI01000009">
    <property type="protein sequence ID" value="KAB7728118.1"/>
    <property type="molecule type" value="Genomic_DNA"/>
</dbReference>
<reference evidence="5 6" key="1">
    <citation type="submission" date="2019-10" db="EMBL/GenBank/DDBJ databases">
        <title>Rudanella paleaurantiibacter sp. nov., isolated from sludge.</title>
        <authorList>
            <person name="Xu S.Q."/>
        </authorList>
    </citation>
    <scope>NUCLEOTIDE SEQUENCE [LARGE SCALE GENOMIC DNA]</scope>
    <source>
        <strain evidence="5 6">HX-22-17</strain>
    </source>
</reference>
<keyword evidence="3" id="KW-0472">Membrane</keyword>
<comment type="caution">
    <text evidence="5">The sequence shown here is derived from an EMBL/GenBank/DDBJ whole genome shotgun (WGS) entry which is preliminary data.</text>
</comment>
<keyword evidence="3" id="KW-0812">Transmembrane</keyword>
<dbReference type="AlphaFoldDB" id="A0A7J5TVD2"/>
<dbReference type="Proteomes" id="UP000488299">
    <property type="component" value="Unassembled WGS sequence"/>
</dbReference>
<accession>A0A7J5TVD2</accession>
<evidence type="ECO:0000256" key="3">
    <source>
        <dbReference type="SAM" id="Phobius"/>
    </source>
</evidence>
<feature type="compositionally biased region" description="Basic and acidic residues" evidence="2">
    <location>
        <begin position="649"/>
        <end position="659"/>
    </location>
</feature>
<dbReference type="RefSeq" id="WP_152126064.1">
    <property type="nucleotide sequence ID" value="NZ_WELI01000009.1"/>
</dbReference>
<keyword evidence="6" id="KW-1185">Reference proteome</keyword>
<evidence type="ECO:0000256" key="1">
    <source>
        <dbReference type="SAM" id="Coils"/>
    </source>
</evidence>
<keyword evidence="1" id="KW-0175">Coiled coil</keyword>
<evidence type="ECO:0000259" key="4">
    <source>
        <dbReference type="Pfam" id="PF10145"/>
    </source>
</evidence>
<dbReference type="NCBIfam" id="TIGR01760">
    <property type="entry name" value="tape_meas_TP901"/>
    <property type="match status" value="1"/>
</dbReference>
<keyword evidence="3" id="KW-1133">Transmembrane helix</keyword>